<accession>A0ABP8FJY2</accession>
<protein>
    <submittedName>
        <fullName evidence="1">Uncharacterized protein</fullName>
    </submittedName>
</protein>
<dbReference type="Proteomes" id="UP001501844">
    <property type="component" value="Unassembled WGS sequence"/>
</dbReference>
<dbReference type="EMBL" id="BAABGX010000002">
    <property type="protein sequence ID" value="GAA4305549.1"/>
    <property type="molecule type" value="Genomic_DNA"/>
</dbReference>
<name>A0ABP8FJY2_9BACT</name>
<evidence type="ECO:0000313" key="1">
    <source>
        <dbReference type="EMBL" id="GAA4305549.1"/>
    </source>
</evidence>
<proteinExistence type="predicted"/>
<comment type="caution">
    <text evidence="1">The sequence shown here is derived from an EMBL/GenBank/DDBJ whole genome shotgun (WGS) entry which is preliminary data.</text>
</comment>
<reference evidence="2" key="1">
    <citation type="journal article" date="2019" name="Int. J. Syst. Evol. Microbiol.">
        <title>The Global Catalogue of Microorganisms (GCM) 10K type strain sequencing project: providing services to taxonomists for standard genome sequencing and annotation.</title>
        <authorList>
            <consortium name="The Broad Institute Genomics Platform"/>
            <consortium name="The Broad Institute Genome Sequencing Center for Infectious Disease"/>
            <person name="Wu L."/>
            <person name="Ma J."/>
        </authorList>
    </citation>
    <scope>NUCLEOTIDE SEQUENCE [LARGE SCALE GENOMIC DNA]</scope>
    <source>
        <strain evidence="2">JCM 17917</strain>
    </source>
</reference>
<dbReference type="RefSeq" id="WP_345165294.1">
    <property type="nucleotide sequence ID" value="NZ_BAABGX010000002.1"/>
</dbReference>
<sequence length="160" mass="18728">MALILRNTNQVEFHTNLTEIVEPFKKEFASLNWLLTNQDYTLLDYPEKSLVDKLDHESDRIEFAGPELLDIIENRYIQFIWGVFCGIRGKIPNLEKNELPYADCNAEIWTEPDQFLLAESEIEIICFDGSYTIVKFLDKKLEERFKEKFTDAQLLKKSAG</sequence>
<evidence type="ECO:0000313" key="2">
    <source>
        <dbReference type="Proteomes" id="UP001501844"/>
    </source>
</evidence>
<gene>
    <name evidence="1" type="ORF">GCM10023183_19870</name>
</gene>
<keyword evidence="2" id="KW-1185">Reference proteome</keyword>
<organism evidence="1 2">
    <name type="scientific">Nibribacter koreensis</name>
    <dbReference type="NCBI Taxonomy" id="1084519"/>
    <lineage>
        <taxon>Bacteria</taxon>
        <taxon>Pseudomonadati</taxon>
        <taxon>Bacteroidota</taxon>
        <taxon>Cytophagia</taxon>
        <taxon>Cytophagales</taxon>
        <taxon>Hymenobacteraceae</taxon>
        <taxon>Nibribacter</taxon>
    </lineage>
</organism>